<keyword evidence="5" id="KW-1185">Reference proteome</keyword>
<evidence type="ECO:0000256" key="2">
    <source>
        <dbReference type="PROSITE-ProRule" id="PRU00335"/>
    </source>
</evidence>
<dbReference type="PANTHER" id="PTHR30055">
    <property type="entry name" value="HTH-TYPE TRANSCRIPTIONAL REGULATOR RUTR"/>
    <property type="match status" value="1"/>
</dbReference>
<protein>
    <submittedName>
        <fullName evidence="4">AcrR family transcriptional regulator</fullName>
    </submittedName>
</protein>
<dbReference type="InterPro" id="IPR001647">
    <property type="entry name" value="HTH_TetR"/>
</dbReference>
<dbReference type="GO" id="GO:0000976">
    <property type="term" value="F:transcription cis-regulatory region binding"/>
    <property type="evidence" value="ECO:0007669"/>
    <property type="project" value="TreeGrafter"/>
</dbReference>
<dbReference type="InterPro" id="IPR050109">
    <property type="entry name" value="HTH-type_TetR-like_transc_reg"/>
</dbReference>
<feature type="domain" description="HTH tetR-type" evidence="3">
    <location>
        <begin position="6"/>
        <end position="66"/>
    </location>
</feature>
<proteinExistence type="predicted"/>
<dbReference type="AlphaFoldDB" id="A0A7W7W934"/>
<accession>A0A7W7W934</accession>
<organism evidence="4 5">
    <name type="scientific">Streptosporangium album</name>
    <dbReference type="NCBI Taxonomy" id="47479"/>
    <lineage>
        <taxon>Bacteria</taxon>
        <taxon>Bacillati</taxon>
        <taxon>Actinomycetota</taxon>
        <taxon>Actinomycetes</taxon>
        <taxon>Streptosporangiales</taxon>
        <taxon>Streptosporangiaceae</taxon>
        <taxon>Streptosporangium</taxon>
    </lineage>
</organism>
<reference evidence="4 5" key="1">
    <citation type="submission" date="2020-08" db="EMBL/GenBank/DDBJ databases">
        <title>Sequencing the genomes of 1000 actinobacteria strains.</title>
        <authorList>
            <person name="Klenk H.-P."/>
        </authorList>
    </citation>
    <scope>NUCLEOTIDE SEQUENCE [LARGE SCALE GENOMIC DNA]</scope>
    <source>
        <strain evidence="4 5">DSM 43023</strain>
    </source>
</reference>
<dbReference type="InterPro" id="IPR009057">
    <property type="entry name" value="Homeodomain-like_sf"/>
</dbReference>
<gene>
    <name evidence="4" type="ORF">FHR32_002736</name>
</gene>
<dbReference type="Gene3D" id="1.10.10.60">
    <property type="entry name" value="Homeodomain-like"/>
    <property type="match status" value="1"/>
</dbReference>
<keyword evidence="1 2" id="KW-0238">DNA-binding</keyword>
<dbReference type="PRINTS" id="PR00455">
    <property type="entry name" value="HTHTETR"/>
</dbReference>
<dbReference type="Proteomes" id="UP000534286">
    <property type="component" value="Unassembled WGS sequence"/>
</dbReference>
<dbReference type="PROSITE" id="PS50977">
    <property type="entry name" value="HTH_TETR_2"/>
    <property type="match status" value="1"/>
</dbReference>
<dbReference type="RefSeq" id="WP_184754605.1">
    <property type="nucleotide sequence ID" value="NZ_BAABEK010000048.1"/>
</dbReference>
<evidence type="ECO:0000313" key="5">
    <source>
        <dbReference type="Proteomes" id="UP000534286"/>
    </source>
</evidence>
<feature type="DNA-binding region" description="H-T-H motif" evidence="2">
    <location>
        <begin position="29"/>
        <end position="48"/>
    </location>
</feature>
<evidence type="ECO:0000256" key="1">
    <source>
        <dbReference type="ARBA" id="ARBA00023125"/>
    </source>
</evidence>
<dbReference type="EMBL" id="JACHJU010000001">
    <property type="protein sequence ID" value="MBB4938431.1"/>
    <property type="molecule type" value="Genomic_DNA"/>
</dbReference>
<sequence length="180" mass="19630">MRRSAAETKAAILTAARERFASDGYEKATIRAIAGDAGIDPAMVMRYFGSKEKLFATATDFDLRLPDLNGAPREEIGQAVVRHFLQRWRADDALQVLLRTGVTNEAAAERLREVFGAQLAPMIASFAGDRASARAALVASQVLGIALCRYILKFPPAVAMSDDEVIEWLAPTIQRYLTSG</sequence>
<dbReference type="SUPFAM" id="SSF46689">
    <property type="entry name" value="Homeodomain-like"/>
    <property type="match status" value="1"/>
</dbReference>
<dbReference type="Pfam" id="PF00440">
    <property type="entry name" value="TetR_N"/>
    <property type="match status" value="1"/>
</dbReference>
<dbReference type="SUPFAM" id="SSF48498">
    <property type="entry name" value="Tetracyclin repressor-like, C-terminal domain"/>
    <property type="match status" value="1"/>
</dbReference>
<dbReference type="InterPro" id="IPR041678">
    <property type="entry name" value="TetR_C_16"/>
</dbReference>
<dbReference type="Pfam" id="PF17920">
    <property type="entry name" value="TetR_C_16"/>
    <property type="match status" value="1"/>
</dbReference>
<comment type="caution">
    <text evidence="4">The sequence shown here is derived from an EMBL/GenBank/DDBJ whole genome shotgun (WGS) entry which is preliminary data.</text>
</comment>
<evidence type="ECO:0000313" key="4">
    <source>
        <dbReference type="EMBL" id="MBB4938431.1"/>
    </source>
</evidence>
<evidence type="ECO:0000259" key="3">
    <source>
        <dbReference type="PROSITE" id="PS50977"/>
    </source>
</evidence>
<dbReference type="InterPro" id="IPR036271">
    <property type="entry name" value="Tet_transcr_reg_TetR-rel_C_sf"/>
</dbReference>
<dbReference type="PANTHER" id="PTHR30055:SF235">
    <property type="entry name" value="TRANSCRIPTIONAL REGULATORY PROTEIN"/>
    <property type="match status" value="1"/>
</dbReference>
<dbReference type="Gene3D" id="1.10.357.10">
    <property type="entry name" value="Tetracycline Repressor, domain 2"/>
    <property type="match status" value="1"/>
</dbReference>
<name>A0A7W7W934_9ACTN</name>
<dbReference type="GO" id="GO:0003700">
    <property type="term" value="F:DNA-binding transcription factor activity"/>
    <property type="evidence" value="ECO:0007669"/>
    <property type="project" value="TreeGrafter"/>
</dbReference>